<dbReference type="Gene3D" id="1.20.120.30">
    <property type="entry name" value="Aspartate receptor, ligand-binding domain"/>
    <property type="match status" value="1"/>
</dbReference>
<keyword evidence="2" id="KW-1185">Reference proteome</keyword>
<organism evidence="1 2">
    <name type="scientific">Sapientia aquatica</name>
    <dbReference type="NCBI Taxonomy" id="1549640"/>
    <lineage>
        <taxon>Bacteria</taxon>
        <taxon>Pseudomonadati</taxon>
        <taxon>Pseudomonadota</taxon>
        <taxon>Betaproteobacteria</taxon>
        <taxon>Burkholderiales</taxon>
        <taxon>Oxalobacteraceae</taxon>
        <taxon>Sapientia</taxon>
    </lineage>
</organism>
<proteinExistence type="predicted"/>
<evidence type="ECO:0000313" key="2">
    <source>
        <dbReference type="Proteomes" id="UP000294829"/>
    </source>
</evidence>
<dbReference type="OrthoDB" id="8613985at2"/>
<accession>A0A4R5W819</accession>
<dbReference type="Proteomes" id="UP000294829">
    <property type="component" value="Unassembled WGS sequence"/>
</dbReference>
<evidence type="ECO:0000313" key="1">
    <source>
        <dbReference type="EMBL" id="TDK68435.1"/>
    </source>
</evidence>
<sequence length="117" mass="13199">MDLRSVYEKDKELKDKFIAAIESKWQLDDSIIAKSDRCELGAWLSGEAERKYKFLKSYKPCIEAHDAFHVQASKVARQINLGEYESAKAMIADGTPFYKSLAQLGVALIALKKDAKL</sequence>
<protein>
    <submittedName>
        <fullName evidence="1">Chemotaxis protein</fullName>
    </submittedName>
</protein>
<reference evidence="1 2" key="1">
    <citation type="submission" date="2019-03" db="EMBL/GenBank/DDBJ databases">
        <title>Sapientia aquatica gen. nov., sp. nov., isolated from a crater lake.</title>
        <authorList>
            <person name="Felfoldi T."/>
            <person name="Szabo A."/>
            <person name="Toth E."/>
            <person name="Schumann P."/>
            <person name="Keki Z."/>
            <person name="Marialigeti K."/>
            <person name="Mathe I."/>
        </authorList>
    </citation>
    <scope>NUCLEOTIDE SEQUENCE [LARGE SCALE GENOMIC DNA]</scope>
    <source>
        <strain evidence="1 2">SA-152</strain>
    </source>
</reference>
<comment type="caution">
    <text evidence="1">The sequence shown here is derived from an EMBL/GenBank/DDBJ whole genome shotgun (WGS) entry which is preliminary data.</text>
</comment>
<dbReference type="RefSeq" id="WP_133325092.1">
    <property type="nucleotide sequence ID" value="NZ_SMYL01000001.1"/>
</dbReference>
<name>A0A4R5W819_9BURK</name>
<gene>
    <name evidence="1" type="ORF">E2I14_02515</name>
</gene>
<dbReference type="AlphaFoldDB" id="A0A4R5W819"/>
<dbReference type="EMBL" id="SMYL01000001">
    <property type="protein sequence ID" value="TDK68435.1"/>
    <property type="molecule type" value="Genomic_DNA"/>
</dbReference>